<proteinExistence type="inferred from homology"/>
<dbReference type="PANTHER" id="PTHR32125:SF4">
    <property type="entry name" value="2-C-METHYL-D-ERYTHRITOL 4-PHOSPHATE CYTIDYLYLTRANSFERASE, CHLOROPLASTIC"/>
    <property type="match status" value="1"/>
</dbReference>
<dbReference type="Proteomes" id="UP001181355">
    <property type="component" value="Chromosome"/>
</dbReference>
<feature type="site" description="Positions MEP for the nucleophilic attack" evidence="3">
    <location>
        <position position="159"/>
    </location>
</feature>
<evidence type="ECO:0000256" key="1">
    <source>
        <dbReference type="ARBA" id="ARBA00022679"/>
    </source>
</evidence>
<reference evidence="4" key="1">
    <citation type="submission" date="2023-09" db="EMBL/GenBank/DDBJ databases">
        <title>Undibacterium sp. 20NA77.5 isolated from freshwater.</title>
        <authorList>
            <person name="Le V."/>
            <person name="Ko S.-R."/>
            <person name="Ahn C.-Y."/>
            <person name="Oh H.-M."/>
        </authorList>
    </citation>
    <scope>NUCLEOTIDE SEQUENCE</scope>
    <source>
        <strain evidence="4">20NA77.5</strain>
    </source>
</reference>
<keyword evidence="2 3" id="KW-0548">Nucleotidyltransferase</keyword>
<comment type="pathway">
    <text evidence="3">Isoprenoid biosynthesis; isopentenyl diphosphate biosynthesis via DXP pathway; isopentenyl diphosphate from 1-deoxy-D-xylulose 5-phosphate: step 2/6.</text>
</comment>
<keyword evidence="1 3" id="KW-0808">Transferase</keyword>
<dbReference type="HAMAP" id="MF_00108">
    <property type="entry name" value="IspD"/>
    <property type="match status" value="1"/>
</dbReference>
<comment type="function">
    <text evidence="3">Catalyzes the formation of 4-diphosphocytidyl-2-C-methyl-D-erythritol from CTP and 2-C-methyl-D-erythritol 4-phosphate (MEP).</text>
</comment>
<accession>A0ABY9RCK1</accession>
<dbReference type="EMBL" id="CP133720">
    <property type="protein sequence ID" value="WMW78981.1"/>
    <property type="molecule type" value="Genomic_DNA"/>
</dbReference>
<dbReference type="NCBIfam" id="TIGR00453">
    <property type="entry name" value="ispD"/>
    <property type="match status" value="1"/>
</dbReference>
<dbReference type="InterPro" id="IPR001228">
    <property type="entry name" value="IspD"/>
</dbReference>
<sequence>MNLKSSYFVLIPAAGVGARMGSSQPKQYLQIDGVSVLQYAVNAFLACAKVSKIFVVVSANDAYIRQHLIANERVEVLYCGGATRAETVSNGLQTLLENRSVGKNDWMMVHDAARPGLTPALVEKLIKNIPDESVGGLLAQPVIDTVKQVLNGRVHTIPRETIWLAQTPQMFRSQNLLDALKRAPAVTDEASAIEFAGGSPILVESESRNRKLTRPEDLDFFKNLLSRDGGGSVTTESENA</sequence>
<dbReference type="PANTHER" id="PTHR32125">
    <property type="entry name" value="2-C-METHYL-D-ERYTHRITOL 4-PHOSPHATE CYTIDYLYLTRANSFERASE, CHLOROPLASTIC"/>
    <property type="match status" value="1"/>
</dbReference>
<dbReference type="GO" id="GO:0050518">
    <property type="term" value="F:2-C-methyl-D-erythritol 4-phosphate cytidylyltransferase activity"/>
    <property type="evidence" value="ECO:0007669"/>
    <property type="project" value="UniProtKB-EC"/>
</dbReference>
<dbReference type="InterPro" id="IPR034683">
    <property type="entry name" value="IspD/TarI"/>
</dbReference>
<evidence type="ECO:0000313" key="4">
    <source>
        <dbReference type="EMBL" id="WMW78981.1"/>
    </source>
</evidence>
<feature type="site" description="Transition state stabilizer" evidence="3">
    <location>
        <position position="19"/>
    </location>
</feature>
<dbReference type="RefSeq" id="WP_309480482.1">
    <property type="nucleotide sequence ID" value="NZ_CP133720.1"/>
</dbReference>
<comment type="catalytic activity">
    <reaction evidence="3">
        <text>2-C-methyl-D-erythritol 4-phosphate + CTP + H(+) = 4-CDP-2-C-methyl-D-erythritol + diphosphate</text>
        <dbReference type="Rhea" id="RHEA:13429"/>
        <dbReference type="ChEBI" id="CHEBI:15378"/>
        <dbReference type="ChEBI" id="CHEBI:33019"/>
        <dbReference type="ChEBI" id="CHEBI:37563"/>
        <dbReference type="ChEBI" id="CHEBI:57823"/>
        <dbReference type="ChEBI" id="CHEBI:58262"/>
        <dbReference type="EC" id="2.7.7.60"/>
    </reaction>
</comment>
<keyword evidence="3" id="KW-0414">Isoprene biosynthesis</keyword>
<protein>
    <recommendedName>
        <fullName evidence="3">2-C-methyl-D-erythritol 4-phosphate cytidylyltransferase</fullName>
        <ecNumber evidence="3">2.7.7.60</ecNumber>
    </recommendedName>
    <alternativeName>
        <fullName evidence="3">4-diphosphocytidyl-2C-methyl-D-erythritol synthase</fullName>
    </alternativeName>
    <alternativeName>
        <fullName evidence="3">MEP cytidylyltransferase</fullName>
        <shortName evidence="3">MCT</shortName>
    </alternativeName>
</protein>
<evidence type="ECO:0000313" key="5">
    <source>
        <dbReference type="Proteomes" id="UP001181355"/>
    </source>
</evidence>
<feature type="site" description="Positions MEP for the nucleophilic attack" evidence="3">
    <location>
        <position position="211"/>
    </location>
</feature>
<feature type="site" description="Transition state stabilizer" evidence="3">
    <location>
        <position position="26"/>
    </location>
</feature>
<gene>
    <name evidence="3 4" type="primary">ispD</name>
    <name evidence="4" type="ORF">RF679_09925</name>
</gene>
<evidence type="ECO:0000256" key="2">
    <source>
        <dbReference type="ARBA" id="ARBA00022695"/>
    </source>
</evidence>
<comment type="similarity">
    <text evidence="3">Belongs to the IspD/TarI cytidylyltransferase family. IspD subfamily.</text>
</comment>
<evidence type="ECO:0000256" key="3">
    <source>
        <dbReference type="HAMAP-Rule" id="MF_00108"/>
    </source>
</evidence>
<dbReference type="Pfam" id="PF01128">
    <property type="entry name" value="IspD"/>
    <property type="match status" value="1"/>
</dbReference>
<dbReference type="SUPFAM" id="SSF53448">
    <property type="entry name" value="Nucleotide-diphospho-sugar transferases"/>
    <property type="match status" value="1"/>
</dbReference>
<name>A0ABY9RCK1_9BURK</name>
<organism evidence="4 5">
    <name type="scientific">Undibacterium cyanobacteriorum</name>
    <dbReference type="NCBI Taxonomy" id="3073561"/>
    <lineage>
        <taxon>Bacteria</taxon>
        <taxon>Pseudomonadati</taxon>
        <taxon>Pseudomonadota</taxon>
        <taxon>Betaproteobacteria</taxon>
        <taxon>Burkholderiales</taxon>
        <taxon>Oxalobacteraceae</taxon>
        <taxon>Undibacterium</taxon>
    </lineage>
</organism>
<dbReference type="InterPro" id="IPR029044">
    <property type="entry name" value="Nucleotide-diphossugar_trans"/>
</dbReference>
<dbReference type="InterPro" id="IPR050088">
    <property type="entry name" value="IspD/TarI_cytidylyltransf_bact"/>
</dbReference>
<dbReference type="CDD" id="cd02516">
    <property type="entry name" value="CDP-ME_synthetase"/>
    <property type="match status" value="1"/>
</dbReference>
<dbReference type="EC" id="2.7.7.60" evidence="3"/>
<dbReference type="Gene3D" id="3.90.550.10">
    <property type="entry name" value="Spore Coat Polysaccharide Biosynthesis Protein SpsA, Chain A"/>
    <property type="match status" value="1"/>
</dbReference>
<keyword evidence="5" id="KW-1185">Reference proteome</keyword>